<keyword evidence="2" id="KW-0378">Hydrolase</keyword>
<dbReference type="InterPro" id="IPR003736">
    <property type="entry name" value="PAAI_dom"/>
</dbReference>
<gene>
    <name evidence="4" type="ORF">DEW08_00350</name>
</gene>
<dbReference type="PANTHER" id="PTHR21660">
    <property type="entry name" value="THIOESTERASE SUPERFAMILY MEMBER-RELATED"/>
    <property type="match status" value="1"/>
</dbReference>
<dbReference type="GO" id="GO:0047617">
    <property type="term" value="F:fatty acyl-CoA hydrolase activity"/>
    <property type="evidence" value="ECO:0007669"/>
    <property type="project" value="InterPro"/>
</dbReference>
<dbReference type="AlphaFoldDB" id="A0A2S2CK25"/>
<dbReference type="PANTHER" id="PTHR21660:SF1">
    <property type="entry name" value="ACYL-COENZYME A THIOESTERASE 13"/>
    <property type="match status" value="1"/>
</dbReference>
<dbReference type="OrthoDB" id="3477511at2"/>
<reference evidence="5" key="1">
    <citation type="submission" date="2018-05" db="EMBL/GenBank/DDBJ databases">
        <title>Azospirillum thermophila sp. nov., a novel isolated from hot spring.</title>
        <authorList>
            <person name="Zhao Z."/>
        </authorList>
    </citation>
    <scope>NUCLEOTIDE SEQUENCE [LARGE SCALE GENOMIC DNA]</scope>
    <source>
        <strain evidence="5">CFH 70021</strain>
    </source>
</reference>
<dbReference type="Proteomes" id="UP000245629">
    <property type="component" value="Chromosome 1"/>
</dbReference>
<dbReference type="EMBL" id="CP029352">
    <property type="protein sequence ID" value="AWK84843.1"/>
    <property type="molecule type" value="Genomic_DNA"/>
</dbReference>
<comment type="similarity">
    <text evidence="1">Belongs to the thioesterase PaaI family.</text>
</comment>
<keyword evidence="5" id="KW-1185">Reference proteome</keyword>
<dbReference type="KEGG" id="azz:DEW08_00350"/>
<dbReference type="InterPro" id="IPR029069">
    <property type="entry name" value="HotDog_dom_sf"/>
</dbReference>
<accession>A0A2S2CK25</accession>
<evidence type="ECO:0000313" key="5">
    <source>
        <dbReference type="Proteomes" id="UP000245629"/>
    </source>
</evidence>
<evidence type="ECO:0000259" key="3">
    <source>
        <dbReference type="Pfam" id="PF03061"/>
    </source>
</evidence>
<evidence type="ECO:0000256" key="1">
    <source>
        <dbReference type="ARBA" id="ARBA00008324"/>
    </source>
</evidence>
<name>A0A2S2CK25_9PROT</name>
<dbReference type="Pfam" id="PF03061">
    <property type="entry name" value="4HBT"/>
    <property type="match status" value="1"/>
</dbReference>
<evidence type="ECO:0000313" key="4">
    <source>
        <dbReference type="EMBL" id="AWK84843.1"/>
    </source>
</evidence>
<dbReference type="InterPro" id="IPR039298">
    <property type="entry name" value="ACOT13"/>
</dbReference>
<sequence length="147" mass="15862">MTAELVDLLNGEEPSGFQKLLGYRLVRWQEGEAELEMPVDQRHLNRAGVVHGGVLTTLLDTAMGFSATYCPFPGRVRRVVTLSLSTSFLGQAREGDVYVIGRLRGGGRKIIGAAGEVRHRGTGALLATAEGMFKYRPGSESAEGTQL</sequence>
<organism evidence="4 5">
    <name type="scientific">Azospirillum thermophilum</name>
    <dbReference type="NCBI Taxonomy" id="2202148"/>
    <lineage>
        <taxon>Bacteria</taxon>
        <taxon>Pseudomonadati</taxon>
        <taxon>Pseudomonadota</taxon>
        <taxon>Alphaproteobacteria</taxon>
        <taxon>Rhodospirillales</taxon>
        <taxon>Azospirillaceae</taxon>
        <taxon>Azospirillum</taxon>
    </lineage>
</organism>
<dbReference type="CDD" id="cd03443">
    <property type="entry name" value="PaaI_thioesterase"/>
    <property type="match status" value="1"/>
</dbReference>
<evidence type="ECO:0000256" key="2">
    <source>
        <dbReference type="ARBA" id="ARBA00022801"/>
    </source>
</evidence>
<dbReference type="Gene3D" id="3.10.129.10">
    <property type="entry name" value="Hotdog Thioesterase"/>
    <property type="match status" value="1"/>
</dbReference>
<dbReference type="SUPFAM" id="SSF54637">
    <property type="entry name" value="Thioesterase/thiol ester dehydrase-isomerase"/>
    <property type="match status" value="1"/>
</dbReference>
<dbReference type="NCBIfam" id="TIGR00369">
    <property type="entry name" value="unchar_dom_1"/>
    <property type="match status" value="1"/>
</dbReference>
<proteinExistence type="inferred from homology"/>
<dbReference type="InterPro" id="IPR006683">
    <property type="entry name" value="Thioestr_dom"/>
</dbReference>
<feature type="domain" description="Thioesterase" evidence="3">
    <location>
        <begin position="48"/>
        <end position="120"/>
    </location>
</feature>
<protein>
    <submittedName>
        <fullName evidence="4">PaaI family thioesterase</fullName>
    </submittedName>
</protein>
<dbReference type="RefSeq" id="WP_109323572.1">
    <property type="nucleotide sequence ID" value="NZ_CP029352.1"/>
</dbReference>